<dbReference type="Pfam" id="PF01899">
    <property type="entry name" value="MNHE"/>
    <property type="match status" value="1"/>
</dbReference>
<dbReference type="GO" id="GO:0008324">
    <property type="term" value="F:monoatomic cation transmembrane transporter activity"/>
    <property type="evidence" value="ECO:0007669"/>
    <property type="project" value="InterPro"/>
</dbReference>
<dbReference type="InterPro" id="IPR002758">
    <property type="entry name" value="Cation_antiport_E"/>
</dbReference>
<dbReference type="RefSeq" id="WP_068140477.1">
    <property type="nucleotide sequence ID" value="NZ_CP042914.1"/>
</dbReference>
<evidence type="ECO:0000256" key="3">
    <source>
        <dbReference type="ARBA" id="ARBA00022475"/>
    </source>
</evidence>
<comment type="similarity">
    <text evidence="2">Belongs to the CPA3 antiporters (TC 2.A.63) subunit E family.</text>
</comment>
<comment type="subcellular location">
    <subcellularLocation>
        <location evidence="1">Cell membrane</location>
        <topology evidence="1">Multi-pass membrane protein</topology>
    </subcellularLocation>
</comment>
<feature type="transmembrane region" description="Helical" evidence="7">
    <location>
        <begin position="26"/>
        <end position="45"/>
    </location>
</feature>
<evidence type="ECO:0000313" key="8">
    <source>
        <dbReference type="EMBL" id="QEG38895.1"/>
    </source>
</evidence>
<dbReference type="AlphaFoldDB" id="A0A5B9QN39"/>
<gene>
    <name evidence="8" type="ORF">UC8_08530</name>
</gene>
<keyword evidence="3" id="KW-1003">Cell membrane</keyword>
<keyword evidence="5 7" id="KW-1133">Transmembrane helix</keyword>
<keyword evidence="9" id="KW-1185">Reference proteome</keyword>
<dbReference type="OrthoDB" id="9800498at2"/>
<reference evidence="8 9" key="1">
    <citation type="submission" date="2019-08" db="EMBL/GenBank/DDBJ databases">
        <title>Deep-cultivation of Planctomycetes and their phenomic and genomic characterization uncovers novel biology.</title>
        <authorList>
            <person name="Wiegand S."/>
            <person name="Jogler M."/>
            <person name="Boedeker C."/>
            <person name="Pinto D."/>
            <person name="Vollmers J."/>
            <person name="Rivas-Marin E."/>
            <person name="Kohn T."/>
            <person name="Peeters S.H."/>
            <person name="Heuer A."/>
            <person name="Rast P."/>
            <person name="Oberbeckmann S."/>
            <person name="Bunk B."/>
            <person name="Jeske O."/>
            <person name="Meyerdierks A."/>
            <person name="Storesund J.E."/>
            <person name="Kallscheuer N."/>
            <person name="Luecker S."/>
            <person name="Lage O.M."/>
            <person name="Pohl T."/>
            <person name="Merkel B.J."/>
            <person name="Hornburger P."/>
            <person name="Mueller R.-W."/>
            <person name="Bruemmer F."/>
            <person name="Labrenz M."/>
            <person name="Spormann A.M."/>
            <person name="Op den Camp H."/>
            <person name="Overmann J."/>
            <person name="Amann R."/>
            <person name="Jetten M.S.M."/>
            <person name="Mascher T."/>
            <person name="Medema M.H."/>
            <person name="Devos D.P."/>
            <person name="Kaster A.-K."/>
            <person name="Ovreas L."/>
            <person name="Rohde M."/>
            <person name="Galperin M.Y."/>
            <person name="Jogler C."/>
        </authorList>
    </citation>
    <scope>NUCLEOTIDE SEQUENCE [LARGE SCALE GENOMIC DNA]</scope>
    <source>
        <strain evidence="8 9">UC8</strain>
    </source>
</reference>
<keyword evidence="6 7" id="KW-0472">Membrane</keyword>
<evidence type="ECO:0000256" key="2">
    <source>
        <dbReference type="ARBA" id="ARBA00006228"/>
    </source>
</evidence>
<feature type="transmembrane region" description="Helical" evidence="7">
    <location>
        <begin position="65"/>
        <end position="85"/>
    </location>
</feature>
<dbReference type="PROSITE" id="PS51257">
    <property type="entry name" value="PROKAR_LIPOPROTEIN"/>
    <property type="match status" value="1"/>
</dbReference>
<evidence type="ECO:0000256" key="5">
    <source>
        <dbReference type="ARBA" id="ARBA00022989"/>
    </source>
</evidence>
<name>A0A5B9QN39_9BACT</name>
<sequence length="161" mass="17952">MKYSITLAVALVANWLLWSGHFENPFLLVLGGLSCAFCLFLATRMGIVDEEGAPVQLGLRPFLSYAPWLIKEIVVSNLTVTKIILSRNMPLRRTVTEITPRQKTSIGRVIMANSITLTPGTVSVNMHDEQITVHALSYCEADDELSDEMDERVRRLEGESS</sequence>
<proteinExistence type="inferred from homology"/>
<dbReference type="Proteomes" id="UP000325286">
    <property type="component" value="Chromosome"/>
</dbReference>
<evidence type="ECO:0000256" key="1">
    <source>
        <dbReference type="ARBA" id="ARBA00004651"/>
    </source>
</evidence>
<dbReference type="GO" id="GO:0005886">
    <property type="term" value="C:plasma membrane"/>
    <property type="evidence" value="ECO:0007669"/>
    <property type="project" value="UniProtKB-SubCell"/>
</dbReference>
<dbReference type="EMBL" id="CP042914">
    <property type="protein sequence ID" value="QEG38895.1"/>
    <property type="molecule type" value="Genomic_DNA"/>
</dbReference>
<evidence type="ECO:0000256" key="6">
    <source>
        <dbReference type="ARBA" id="ARBA00023136"/>
    </source>
</evidence>
<dbReference type="PANTHER" id="PTHR34584:SF1">
    <property type="entry name" value="NA(+)_H(+) ANTIPORTER SUBUNIT E1"/>
    <property type="match status" value="1"/>
</dbReference>
<organism evidence="8 9">
    <name type="scientific">Roseimaritima ulvae</name>
    <dbReference type="NCBI Taxonomy" id="980254"/>
    <lineage>
        <taxon>Bacteria</taxon>
        <taxon>Pseudomonadati</taxon>
        <taxon>Planctomycetota</taxon>
        <taxon>Planctomycetia</taxon>
        <taxon>Pirellulales</taxon>
        <taxon>Pirellulaceae</taxon>
        <taxon>Roseimaritima</taxon>
    </lineage>
</organism>
<accession>A0A5B9QN39</accession>
<evidence type="ECO:0000313" key="9">
    <source>
        <dbReference type="Proteomes" id="UP000325286"/>
    </source>
</evidence>
<dbReference type="KEGG" id="rul:UC8_08530"/>
<protein>
    <submittedName>
        <fullName evidence="8">Putative monovalent cation/H+ antiporter subunit E</fullName>
    </submittedName>
</protein>
<evidence type="ECO:0000256" key="4">
    <source>
        <dbReference type="ARBA" id="ARBA00022692"/>
    </source>
</evidence>
<dbReference type="PANTHER" id="PTHR34584">
    <property type="entry name" value="NA(+)/H(+) ANTIPORTER SUBUNIT E1"/>
    <property type="match status" value="1"/>
</dbReference>
<evidence type="ECO:0000256" key="7">
    <source>
        <dbReference type="SAM" id="Phobius"/>
    </source>
</evidence>
<keyword evidence="4 7" id="KW-0812">Transmembrane</keyword>